<protein>
    <submittedName>
        <fullName evidence="2">DB domain-containing protein</fullName>
    </submittedName>
</protein>
<keyword evidence="1" id="KW-1133">Transmembrane helix</keyword>
<evidence type="ECO:0000256" key="1">
    <source>
        <dbReference type="SAM" id="Phobius"/>
    </source>
</evidence>
<keyword evidence="3" id="KW-1185">Reference proteome</keyword>
<evidence type="ECO:0000313" key="2">
    <source>
        <dbReference type="EMBL" id="KAF7636958.1"/>
    </source>
</evidence>
<evidence type="ECO:0000313" key="3">
    <source>
        <dbReference type="Proteomes" id="UP000605970"/>
    </source>
</evidence>
<gene>
    <name evidence="2" type="ORF">Mgra_00003538</name>
</gene>
<reference evidence="2" key="1">
    <citation type="journal article" date="2020" name="Ecol. Evol.">
        <title>Genome structure and content of the rice root-knot nematode (Meloidogyne graminicola).</title>
        <authorList>
            <person name="Phan N.T."/>
            <person name="Danchin E.G.J."/>
            <person name="Klopp C."/>
            <person name="Perfus-Barbeoch L."/>
            <person name="Kozlowski D.K."/>
            <person name="Koutsovoulos G.D."/>
            <person name="Lopez-Roques C."/>
            <person name="Bouchez O."/>
            <person name="Zahm M."/>
            <person name="Besnard G."/>
            <person name="Bellafiore S."/>
        </authorList>
    </citation>
    <scope>NUCLEOTIDE SEQUENCE</scope>
    <source>
        <strain evidence="2">VN-18</strain>
    </source>
</reference>
<proteinExistence type="predicted"/>
<dbReference type="EMBL" id="JABEBT010000024">
    <property type="protein sequence ID" value="KAF7636958.1"/>
    <property type="molecule type" value="Genomic_DNA"/>
</dbReference>
<keyword evidence="1" id="KW-0472">Membrane</keyword>
<name>A0A8S9ZUS8_9BILA</name>
<accession>A0A8S9ZUS8</accession>
<organism evidence="2 3">
    <name type="scientific">Meloidogyne graminicola</name>
    <dbReference type="NCBI Taxonomy" id="189291"/>
    <lineage>
        <taxon>Eukaryota</taxon>
        <taxon>Metazoa</taxon>
        <taxon>Ecdysozoa</taxon>
        <taxon>Nematoda</taxon>
        <taxon>Chromadorea</taxon>
        <taxon>Rhabditida</taxon>
        <taxon>Tylenchina</taxon>
        <taxon>Tylenchomorpha</taxon>
        <taxon>Tylenchoidea</taxon>
        <taxon>Meloidogynidae</taxon>
        <taxon>Meloidogyninae</taxon>
        <taxon>Meloidogyne</taxon>
    </lineage>
</organism>
<sequence length="95" mass="11067">MKIKNYFLFSFNILFKDQNIFTFFLIFVSFSFSALNVKMKGKRSPQRSDEPKCGTADMNYQPCTSKSVANKLFLACCEQFVAPECHFYANMRLTM</sequence>
<dbReference type="Proteomes" id="UP000605970">
    <property type="component" value="Unassembled WGS sequence"/>
</dbReference>
<comment type="caution">
    <text evidence="2">The sequence shown here is derived from an EMBL/GenBank/DDBJ whole genome shotgun (WGS) entry which is preliminary data.</text>
</comment>
<feature type="transmembrane region" description="Helical" evidence="1">
    <location>
        <begin position="20"/>
        <end position="37"/>
    </location>
</feature>
<keyword evidence="1" id="KW-0812">Transmembrane</keyword>
<dbReference type="AlphaFoldDB" id="A0A8S9ZUS8"/>